<evidence type="ECO:0000313" key="1">
    <source>
        <dbReference type="EMBL" id="MPC33452.1"/>
    </source>
</evidence>
<sequence length="95" mass="10600">MGCPLVIFLLYKAAVPNAAERKELFLIPGKEHSSINLVTWMFSAVDYMAHGSSQDGTSRQGKQLAFQPDQQCTCSSVQRVRKGQFWGRGQQRIPA</sequence>
<proteinExistence type="predicted"/>
<reference evidence="1 2" key="1">
    <citation type="submission" date="2019-05" db="EMBL/GenBank/DDBJ databases">
        <title>Another draft genome of Portunus trituberculatus and its Hox gene families provides insights of decapod evolution.</title>
        <authorList>
            <person name="Jeong J.-H."/>
            <person name="Song I."/>
            <person name="Kim S."/>
            <person name="Choi T."/>
            <person name="Kim D."/>
            <person name="Ryu S."/>
            <person name="Kim W."/>
        </authorList>
    </citation>
    <scope>NUCLEOTIDE SEQUENCE [LARGE SCALE GENOMIC DNA]</scope>
    <source>
        <tissue evidence="1">Muscle</tissue>
    </source>
</reference>
<accession>A0A5B7EH28</accession>
<organism evidence="1 2">
    <name type="scientific">Portunus trituberculatus</name>
    <name type="common">Swimming crab</name>
    <name type="synonym">Neptunus trituberculatus</name>
    <dbReference type="NCBI Taxonomy" id="210409"/>
    <lineage>
        <taxon>Eukaryota</taxon>
        <taxon>Metazoa</taxon>
        <taxon>Ecdysozoa</taxon>
        <taxon>Arthropoda</taxon>
        <taxon>Crustacea</taxon>
        <taxon>Multicrustacea</taxon>
        <taxon>Malacostraca</taxon>
        <taxon>Eumalacostraca</taxon>
        <taxon>Eucarida</taxon>
        <taxon>Decapoda</taxon>
        <taxon>Pleocyemata</taxon>
        <taxon>Brachyura</taxon>
        <taxon>Eubrachyura</taxon>
        <taxon>Portunoidea</taxon>
        <taxon>Portunidae</taxon>
        <taxon>Portuninae</taxon>
        <taxon>Portunus</taxon>
    </lineage>
</organism>
<dbReference type="AlphaFoldDB" id="A0A5B7EH28"/>
<dbReference type="EMBL" id="VSRR010002837">
    <property type="protein sequence ID" value="MPC33452.1"/>
    <property type="molecule type" value="Genomic_DNA"/>
</dbReference>
<evidence type="ECO:0000313" key="2">
    <source>
        <dbReference type="Proteomes" id="UP000324222"/>
    </source>
</evidence>
<gene>
    <name evidence="1" type="ORF">E2C01_026802</name>
</gene>
<comment type="caution">
    <text evidence="1">The sequence shown here is derived from an EMBL/GenBank/DDBJ whole genome shotgun (WGS) entry which is preliminary data.</text>
</comment>
<name>A0A5B7EH28_PORTR</name>
<protein>
    <submittedName>
        <fullName evidence="1">Uncharacterized protein</fullName>
    </submittedName>
</protein>
<keyword evidence="2" id="KW-1185">Reference proteome</keyword>
<dbReference type="Proteomes" id="UP000324222">
    <property type="component" value="Unassembled WGS sequence"/>
</dbReference>